<reference evidence="1" key="1">
    <citation type="submission" date="2022-11" db="EMBL/GenBank/DDBJ databases">
        <title>Lacinutrix neustonica HL-RS19T sp. nov., isolated from the surface microlayer sample of brackish Lake Shihwa.</title>
        <authorList>
            <person name="Choi J.Y."/>
            <person name="Hwang C.Y."/>
        </authorList>
    </citation>
    <scope>NUCLEOTIDE SEQUENCE</scope>
    <source>
        <strain evidence="1">HL-RS19</strain>
    </source>
</reference>
<name>A0A9E8MW86_9FLAO</name>
<dbReference type="Proteomes" id="UP001164705">
    <property type="component" value="Chromosome"/>
</dbReference>
<sequence>MNIDLRNINSDFESAILKIKKAYNFKTNTQALEHACTRYLEIVLKFEKESHEHTQRTLQYYDLLDQVENYFEVKEKLKSRVKQK</sequence>
<accession>A0A9E8MW86</accession>
<protein>
    <submittedName>
        <fullName evidence="1">Uncharacterized protein</fullName>
    </submittedName>
</protein>
<organism evidence="1 2">
    <name type="scientific">Lacinutrix neustonica</name>
    <dbReference type="NCBI Taxonomy" id="2980107"/>
    <lineage>
        <taxon>Bacteria</taxon>
        <taxon>Pseudomonadati</taxon>
        <taxon>Bacteroidota</taxon>
        <taxon>Flavobacteriia</taxon>
        <taxon>Flavobacteriales</taxon>
        <taxon>Flavobacteriaceae</taxon>
        <taxon>Lacinutrix</taxon>
    </lineage>
</organism>
<dbReference type="EMBL" id="CP113088">
    <property type="protein sequence ID" value="WAC02501.1"/>
    <property type="molecule type" value="Genomic_DNA"/>
</dbReference>
<evidence type="ECO:0000313" key="2">
    <source>
        <dbReference type="Proteomes" id="UP001164705"/>
    </source>
</evidence>
<evidence type="ECO:0000313" key="1">
    <source>
        <dbReference type="EMBL" id="WAC02501.1"/>
    </source>
</evidence>
<dbReference type="KEGG" id="lnu:N7U66_01960"/>
<keyword evidence="2" id="KW-1185">Reference proteome</keyword>
<dbReference type="AlphaFoldDB" id="A0A9E8MW86"/>
<gene>
    <name evidence="1" type="ORF">N7U66_01960</name>
</gene>
<proteinExistence type="predicted"/>
<dbReference type="RefSeq" id="WP_267677098.1">
    <property type="nucleotide sequence ID" value="NZ_CP113088.1"/>
</dbReference>